<sequence length="149" mass="17154">MNDENTPALRDLTRRICGLAEDYLCDERPEVDPDKVFDRPLNEVRILFDDNMNIVQVRIDAPGHNQIVKPDEYAVWAIEHDVGTATGNAVTAVSAESEYAAIKHFVGNGRGRPIRVEKIEGRKPRFGQRWIEGYTKHEFKPETKDWRYS</sequence>
<name>A0A6J5RXA5_9CAUD</name>
<evidence type="ECO:0000313" key="1">
    <source>
        <dbReference type="EMBL" id="CAB4203368.1"/>
    </source>
</evidence>
<proteinExistence type="predicted"/>
<dbReference type="EMBL" id="LR797331">
    <property type="protein sequence ID" value="CAB4203368.1"/>
    <property type="molecule type" value="Genomic_DNA"/>
</dbReference>
<gene>
    <name evidence="1" type="ORF">UFOVP1382_10</name>
</gene>
<accession>A0A6J5RXA5</accession>
<reference evidence="1" key="1">
    <citation type="submission" date="2020-05" db="EMBL/GenBank/DDBJ databases">
        <authorList>
            <person name="Chiriac C."/>
            <person name="Salcher M."/>
            <person name="Ghai R."/>
            <person name="Kavagutti S V."/>
        </authorList>
    </citation>
    <scope>NUCLEOTIDE SEQUENCE</scope>
</reference>
<protein>
    <submittedName>
        <fullName evidence="1">Uncharacterized protein</fullName>
    </submittedName>
</protein>
<organism evidence="1">
    <name type="scientific">uncultured Caudovirales phage</name>
    <dbReference type="NCBI Taxonomy" id="2100421"/>
    <lineage>
        <taxon>Viruses</taxon>
        <taxon>Duplodnaviria</taxon>
        <taxon>Heunggongvirae</taxon>
        <taxon>Uroviricota</taxon>
        <taxon>Caudoviricetes</taxon>
        <taxon>Peduoviridae</taxon>
        <taxon>Maltschvirus</taxon>
        <taxon>Maltschvirus maltsch</taxon>
    </lineage>
</organism>